<evidence type="ECO:0000313" key="3">
    <source>
        <dbReference type="Proteomes" id="UP000267096"/>
    </source>
</evidence>
<proteinExistence type="predicted"/>
<dbReference type="WBParaSite" id="ASIM_0001413601-mRNA-1">
    <property type="protein sequence ID" value="ASIM_0001413601-mRNA-1"/>
    <property type="gene ID" value="ASIM_0001413601"/>
</dbReference>
<reference evidence="2 3" key="2">
    <citation type="submission" date="2018-11" db="EMBL/GenBank/DDBJ databases">
        <authorList>
            <consortium name="Pathogen Informatics"/>
        </authorList>
    </citation>
    <scope>NUCLEOTIDE SEQUENCE [LARGE SCALE GENOMIC DNA]</scope>
</reference>
<feature type="region of interest" description="Disordered" evidence="1">
    <location>
        <begin position="22"/>
        <end position="42"/>
    </location>
</feature>
<dbReference type="EMBL" id="UYRR01031430">
    <property type="protein sequence ID" value="VDK50009.1"/>
    <property type="molecule type" value="Genomic_DNA"/>
</dbReference>
<protein>
    <submittedName>
        <fullName evidence="2 4">Uncharacterized protein</fullName>
    </submittedName>
</protein>
<organism evidence="4">
    <name type="scientific">Anisakis simplex</name>
    <name type="common">Herring worm</name>
    <dbReference type="NCBI Taxonomy" id="6269"/>
    <lineage>
        <taxon>Eukaryota</taxon>
        <taxon>Metazoa</taxon>
        <taxon>Ecdysozoa</taxon>
        <taxon>Nematoda</taxon>
        <taxon>Chromadorea</taxon>
        <taxon>Rhabditida</taxon>
        <taxon>Spirurina</taxon>
        <taxon>Ascaridomorpha</taxon>
        <taxon>Ascaridoidea</taxon>
        <taxon>Anisakidae</taxon>
        <taxon>Anisakis</taxon>
        <taxon>Anisakis simplex complex</taxon>
    </lineage>
</organism>
<accession>A0A0M3K015</accession>
<name>A0A0M3K015_ANISI</name>
<feature type="compositionally biased region" description="Polar residues" evidence="1">
    <location>
        <begin position="27"/>
        <end position="42"/>
    </location>
</feature>
<evidence type="ECO:0000313" key="4">
    <source>
        <dbReference type="WBParaSite" id="ASIM_0001413601-mRNA-1"/>
    </source>
</evidence>
<gene>
    <name evidence="2" type="ORF">ASIM_LOCUS13564</name>
</gene>
<reference evidence="4" key="1">
    <citation type="submission" date="2017-02" db="UniProtKB">
        <authorList>
            <consortium name="WormBaseParasite"/>
        </authorList>
    </citation>
    <scope>IDENTIFICATION</scope>
</reference>
<sequence>MSSGTASSPSTKIPIIQQDGKPILNGYASSHQQPHFSSSAANVNIGLGGGTAAQLRPQFRRQGSSYGMAVEGTWRIQRTNLSNLRRKNFVRMSDS</sequence>
<keyword evidence="3" id="KW-1185">Reference proteome</keyword>
<evidence type="ECO:0000313" key="2">
    <source>
        <dbReference type="EMBL" id="VDK50009.1"/>
    </source>
</evidence>
<dbReference type="AlphaFoldDB" id="A0A0M3K015"/>
<dbReference type="Proteomes" id="UP000267096">
    <property type="component" value="Unassembled WGS sequence"/>
</dbReference>
<evidence type="ECO:0000256" key="1">
    <source>
        <dbReference type="SAM" id="MobiDB-lite"/>
    </source>
</evidence>